<feature type="domain" description="BTB" evidence="1">
    <location>
        <begin position="67"/>
        <end position="132"/>
    </location>
</feature>
<accession>A0A139AN29</accession>
<organism evidence="2 3">
    <name type="scientific">Gonapodya prolifera (strain JEL478)</name>
    <name type="common">Monoblepharis prolifera</name>
    <dbReference type="NCBI Taxonomy" id="1344416"/>
    <lineage>
        <taxon>Eukaryota</taxon>
        <taxon>Fungi</taxon>
        <taxon>Fungi incertae sedis</taxon>
        <taxon>Chytridiomycota</taxon>
        <taxon>Chytridiomycota incertae sedis</taxon>
        <taxon>Monoblepharidomycetes</taxon>
        <taxon>Monoblepharidales</taxon>
        <taxon>Gonapodyaceae</taxon>
        <taxon>Gonapodya</taxon>
    </lineage>
</organism>
<evidence type="ECO:0000259" key="1">
    <source>
        <dbReference type="PROSITE" id="PS50097"/>
    </source>
</evidence>
<dbReference type="InterPro" id="IPR011333">
    <property type="entry name" value="SKP1/BTB/POZ_sf"/>
</dbReference>
<dbReference type="InterPro" id="IPR000210">
    <property type="entry name" value="BTB/POZ_dom"/>
</dbReference>
<dbReference type="OrthoDB" id="45365at2759"/>
<dbReference type="PROSITE" id="PS50097">
    <property type="entry name" value="BTB"/>
    <property type="match status" value="1"/>
</dbReference>
<proteinExistence type="predicted"/>
<dbReference type="Proteomes" id="UP000070544">
    <property type="component" value="Unassembled WGS sequence"/>
</dbReference>
<dbReference type="AlphaFoldDB" id="A0A139AN29"/>
<dbReference type="EMBL" id="KQ965743">
    <property type="protein sequence ID" value="KXS18142.1"/>
    <property type="molecule type" value="Genomic_DNA"/>
</dbReference>
<evidence type="ECO:0000313" key="2">
    <source>
        <dbReference type="EMBL" id="KXS18142.1"/>
    </source>
</evidence>
<dbReference type="Gene3D" id="3.30.710.10">
    <property type="entry name" value="Potassium Channel Kv1.1, Chain A"/>
    <property type="match status" value="1"/>
</dbReference>
<gene>
    <name evidence="2" type="ORF">M427DRAFT_29884</name>
</gene>
<dbReference type="SUPFAM" id="SSF54695">
    <property type="entry name" value="POZ domain"/>
    <property type="match status" value="1"/>
</dbReference>
<name>A0A139AN29_GONPJ</name>
<dbReference type="Pfam" id="PF00651">
    <property type="entry name" value="BTB"/>
    <property type="match status" value="1"/>
</dbReference>
<dbReference type="CDD" id="cd18186">
    <property type="entry name" value="BTB_POZ_ZBTB_KLHL-like"/>
    <property type="match status" value="1"/>
</dbReference>
<keyword evidence="3" id="KW-1185">Reference proteome</keyword>
<sequence>MAGAFFRRQDVPPNETDVTIVLTLQASTRKERYNERSTSPPLARPADIHRDIYPGQPLGCNAALAPPDFNIQFDRKSIRVHRFVLAPLSQYFKSIFTTEMDLSENRDQCVKMSGGDFAGFEREATILIRWMYGFPMKSIISRKQPSAAHWNLVKLATYWQVESFIAEITKFHFDNLFSAEAFVETYLRAGELGLKELQELVLKWLRNKGKHIEGKQKEILDQILHNGAEDGMRALLEGVMAALKDVKQA</sequence>
<reference evidence="2 3" key="1">
    <citation type="journal article" date="2015" name="Genome Biol. Evol.">
        <title>Phylogenomic analyses indicate that early fungi evolved digesting cell walls of algal ancestors of land plants.</title>
        <authorList>
            <person name="Chang Y."/>
            <person name="Wang S."/>
            <person name="Sekimoto S."/>
            <person name="Aerts A.L."/>
            <person name="Choi C."/>
            <person name="Clum A."/>
            <person name="LaButti K.M."/>
            <person name="Lindquist E.A."/>
            <person name="Yee Ngan C."/>
            <person name="Ohm R.A."/>
            <person name="Salamov A.A."/>
            <person name="Grigoriev I.V."/>
            <person name="Spatafora J.W."/>
            <person name="Berbee M.L."/>
        </authorList>
    </citation>
    <scope>NUCLEOTIDE SEQUENCE [LARGE SCALE GENOMIC DNA]</scope>
    <source>
        <strain evidence="2 3">JEL478</strain>
    </source>
</reference>
<evidence type="ECO:0000313" key="3">
    <source>
        <dbReference type="Proteomes" id="UP000070544"/>
    </source>
</evidence>
<protein>
    <recommendedName>
        <fullName evidence="1">BTB domain-containing protein</fullName>
    </recommendedName>
</protein>